<feature type="compositionally biased region" description="Pro residues" evidence="1">
    <location>
        <begin position="159"/>
        <end position="169"/>
    </location>
</feature>
<dbReference type="AlphaFoldDB" id="A0A1C4Z8Q5"/>
<dbReference type="STRING" id="121616.GA0070216_108266"/>
<dbReference type="Proteomes" id="UP000198797">
    <property type="component" value="Unassembled WGS sequence"/>
</dbReference>
<dbReference type="EMBL" id="FMCU01000008">
    <property type="protein sequence ID" value="SCF29339.1"/>
    <property type="molecule type" value="Genomic_DNA"/>
</dbReference>
<sequence length="169" mass="18982">MARVLVTGMSGAGKTTVLDALRLRGFRTVDTDYGGWELPDGTWDEPRMSRLLDRYRDLIVSGTVENQVRFYHRFHHVVLLSAPLEVLLHRVTGRTNPYGRTPEQQAEIAHYVQTVEPLLRRGATIELDGRRRVSDLADTIEDLVREGHRSAANGALPTSYPPGPDRAPQ</sequence>
<reference evidence="3" key="1">
    <citation type="submission" date="2016-06" db="EMBL/GenBank/DDBJ databases">
        <authorList>
            <person name="Varghese N."/>
            <person name="Submissions Spin"/>
        </authorList>
    </citation>
    <scope>NUCLEOTIDE SEQUENCE [LARGE SCALE GENOMIC DNA]</scope>
    <source>
        <strain evidence="3">DSM 44100</strain>
    </source>
</reference>
<dbReference type="GO" id="GO:0016301">
    <property type="term" value="F:kinase activity"/>
    <property type="evidence" value="ECO:0007669"/>
    <property type="project" value="UniProtKB-KW"/>
</dbReference>
<dbReference type="Pfam" id="PF13238">
    <property type="entry name" value="AAA_18"/>
    <property type="match status" value="1"/>
</dbReference>
<protein>
    <submittedName>
        <fullName evidence="2">Shikimate kinase</fullName>
    </submittedName>
</protein>
<evidence type="ECO:0000313" key="3">
    <source>
        <dbReference type="Proteomes" id="UP000198797"/>
    </source>
</evidence>
<organism evidence="2 3">
    <name type="scientific">Micromonospora matsumotoense</name>
    <dbReference type="NCBI Taxonomy" id="121616"/>
    <lineage>
        <taxon>Bacteria</taxon>
        <taxon>Bacillati</taxon>
        <taxon>Actinomycetota</taxon>
        <taxon>Actinomycetes</taxon>
        <taxon>Micromonosporales</taxon>
        <taxon>Micromonosporaceae</taxon>
        <taxon>Micromonospora</taxon>
    </lineage>
</organism>
<proteinExistence type="predicted"/>
<dbReference type="RefSeq" id="WP_091247375.1">
    <property type="nucleotide sequence ID" value="NZ_CP192025.1"/>
</dbReference>
<gene>
    <name evidence="2" type="ORF">GA0070216_108266</name>
</gene>
<name>A0A1C4Z8Q5_9ACTN</name>
<evidence type="ECO:0000313" key="2">
    <source>
        <dbReference type="EMBL" id="SCF29339.1"/>
    </source>
</evidence>
<keyword evidence="2" id="KW-0808">Transferase</keyword>
<dbReference type="InterPro" id="IPR027417">
    <property type="entry name" value="P-loop_NTPase"/>
</dbReference>
<keyword evidence="3" id="KW-1185">Reference proteome</keyword>
<evidence type="ECO:0000256" key="1">
    <source>
        <dbReference type="SAM" id="MobiDB-lite"/>
    </source>
</evidence>
<dbReference type="OrthoDB" id="5019413at2"/>
<dbReference type="SUPFAM" id="SSF52540">
    <property type="entry name" value="P-loop containing nucleoside triphosphate hydrolases"/>
    <property type="match status" value="1"/>
</dbReference>
<keyword evidence="2" id="KW-0418">Kinase</keyword>
<dbReference type="Gene3D" id="3.40.50.300">
    <property type="entry name" value="P-loop containing nucleotide triphosphate hydrolases"/>
    <property type="match status" value="1"/>
</dbReference>
<feature type="region of interest" description="Disordered" evidence="1">
    <location>
        <begin position="147"/>
        <end position="169"/>
    </location>
</feature>
<accession>A0A1C4Z8Q5</accession>